<evidence type="ECO:0000256" key="1">
    <source>
        <dbReference type="SAM" id="MobiDB-lite"/>
    </source>
</evidence>
<proteinExistence type="predicted"/>
<comment type="caution">
    <text evidence="2">The sequence shown here is derived from an EMBL/GenBank/DDBJ whole genome shotgun (WGS) entry which is preliminary data.</text>
</comment>
<reference evidence="2 3" key="1">
    <citation type="journal article" date="2018" name="PLoS Genet.">
        <title>Population sequencing reveals clonal diversity and ancestral inbreeding in the grapevine cultivar Chardonnay.</title>
        <authorList>
            <person name="Roach M.J."/>
            <person name="Johnson D.L."/>
            <person name="Bohlmann J."/>
            <person name="van Vuuren H.J."/>
            <person name="Jones S.J."/>
            <person name="Pretorius I.S."/>
            <person name="Schmidt S.A."/>
            <person name="Borneman A.R."/>
        </authorList>
    </citation>
    <scope>NUCLEOTIDE SEQUENCE [LARGE SCALE GENOMIC DNA]</scope>
    <source>
        <strain evidence="3">cv. Chardonnay</strain>
        <tissue evidence="2">Leaf</tissue>
    </source>
</reference>
<dbReference type="EMBL" id="QGNW01001250">
    <property type="protein sequence ID" value="RVW48527.1"/>
    <property type="molecule type" value="Genomic_DNA"/>
</dbReference>
<gene>
    <name evidence="2" type="ORF">CK203_088471</name>
</gene>
<evidence type="ECO:0000313" key="3">
    <source>
        <dbReference type="Proteomes" id="UP000288805"/>
    </source>
</evidence>
<protein>
    <submittedName>
        <fullName evidence="2">Uncharacterized protein</fullName>
    </submittedName>
</protein>
<accession>A0A438ELE0</accession>
<organism evidence="2 3">
    <name type="scientific">Vitis vinifera</name>
    <name type="common">Grape</name>
    <dbReference type="NCBI Taxonomy" id="29760"/>
    <lineage>
        <taxon>Eukaryota</taxon>
        <taxon>Viridiplantae</taxon>
        <taxon>Streptophyta</taxon>
        <taxon>Embryophyta</taxon>
        <taxon>Tracheophyta</taxon>
        <taxon>Spermatophyta</taxon>
        <taxon>Magnoliopsida</taxon>
        <taxon>eudicotyledons</taxon>
        <taxon>Gunneridae</taxon>
        <taxon>Pentapetalae</taxon>
        <taxon>rosids</taxon>
        <taxon>Vitales</taxon>
        <taxon>Vitaceae</taxon>
        <taxon>Viteae</taxon>
        <taxon>Vitis</taxon>
    </lineage>
</organism>
<feature type="region of interest" description="Disordered" evidence="1">
    <location>
        <begin position="82"/>
        <end position="112"/>
    </location>
</feature>
<dbReference type="Proteomes" id="UP000288805">
    <property type="component" value="Unassembled WGS sequence"/>
</dbReference>
<sequence length="133" mass="13178">MQATRNAATSYIRNPMISAFAARPPSPGSGGPVVVPGGGGAAVGFLGVRSTWAAAVPRVSRVCIPSSSGRGAATLSYAGGVGESTLTTSAPQSRAHGRVDAPSLSRFSRGDGGPTFDDAFGLDLHLSLAPAAP</sequence>
<dbReference type="AlphaFoldDB" id="A0A438ELE0"/>
<evidence type="ECO:0000313" key="2">
    <source>
        <dbReference type="EMBL" id="RVW48527.1"/>
    </source>
</evidence>
<name>A0A438ELE0_VITVI</name>